<keyword evidence="3" id="KW-1185">Reference proteome</keyword>
<evidence type="ECO:0000256" key="1">
    <source>
        <dbReference type="SAM" id="Phobius"/>
    </source>
</evidence>
<keyword evidence="1" id="KW-1133">Transmembrane helix</keyword>
<evidence type="ECO:0000313" key="3">
    <source>
        <dbReference type="Proteomes" id="UP001054945"/>
    </source>
</evidence>
<name>A0AAV4V364_CAEEX</name>
<organism evidence="2 3">
    <name type="scientific">Caerostris extrusa</name>
    <name type="common">Bark spider</name>
    <name type="synonym">Caerostris bankana</name>
    <dbReference type="NCBI Taxonomy" id="172846"/>
    <lineage>
        <taxon>Eukaryota</taxon>
        <taxon>Metazoa</taxon>
        <taxon>Ecdysozoa</taxon>
        <taxon>Arthropoda</taxon>
        <taxon>Chelicerata</taxon>
        <taxon>Arachnida</taxon>
        <taxon>Araneae</taxon>
        <taxon>Araneomorphae</taxon>
        <taxon>Entelegynae</taxon>
        <taxon>Araneoidea</taxon>
        <taxon>Araneidae</taxon>
        <taxon>Caerostris</taxon>
    </lineage>
</organism>
<gene>
    <name evidence="2" type="ORF">CEXT_788521</name>
</gene>
<feature type="transmembrane region" description="Helical" evidence="1">
    <location>
        <begin position="62"/>
        <end position="82"/>
    </location>
</feature>
<dbReference type="EMBL" id="BPLR01013867">
    <property type="protein sequence ID" value="GIY64349.1"/>
    <property type="molecule type" value="Genomic_DNA"/>
</dbReference>
<dbReference type="AlphaFoldDB" id="A0AAV4V364"/>
<accession>A0AAV4V364</accession>
<dbReference type="Proteomes" id="UP001054945">
    <property type="component" value="Unassembled WGS sequence"/>
</dbReference>
<reference evidence="2 3" key="1">
    <citation type="submission" date="2021-06" db="EMBL/GenBank/DDBJ databases">
        <title>Caerostris extrusa draft genome.</title>
        <authorList>
            <person name="Kono N."/>
            <person name="Arakawa K."/>
        </authorList>
    </citation>
    <scope>NUCLEOTIDE SEQUENCE [LARGE SCALE GENOMIC DNA]</scope>
</reference>
<protein>
    <submittedName>
        <fullName evidence="2">Uncharacterized protein</fullName>
    </submittedName>
</protein>
<sequence>MSESHSSVRKPMNRDVRFCSEKVFLESTRNLYQLMKPNAERTFRKKEKIRSKMIDRKGCVRTLRLLICYSNLVFPILLTGYLRESN</sequence>
<keyword evidence="1" id="KW-0472">Membrane</keyword>
<proteinExistence type="predicted"/>
<keyword evidence="1" id="KW-0812">Transmembrane</keyword>
<comment type="caution">
    <text evidence="2">The sequence shown here is derived from an EMBL/GenBank/DDBJ whole genome shotgun (WGS) entry which is preliminary data.</text>
</comment>
<evidence type="ECO:0000313" key="2">
    <source>
        <dbReference type="EMBL" id="GIY64349.1"/>
    </source>
</evidence>